<keyword evidence="2 4" id="KW-0808">Transferase</keyword>
<dbReference type="GO" id="GO:0032259">
    <property type="term" value="P:methylation"/>
    <property type="evidence" value="ECO:0007669"/>
    <property type="project" value="UniProtKB-KW"/>
</dbReference>
<dbReference type="Gene3D" id="3.40.50.150">
    <property type="entry name" value="Vaccinia Virus protein VP39"/>
    <property type="match status" value="1"/>
</dbReference>
<comment type="caution">
    <text evidence="4">The sequence shown here is derived from an EMBL/GenBank/DDBJ whole genome shotgun (WGS) entry which is preliminary data.</text>
</comment>
<reference evidence="4 5" key="1">
    <citation type="journal article" date="2019" name="Appl. Microbiol. Biotechnol.">
        <title>Genome sequence of Isaria javanica and comparative genome analysis insights into family S53 peptidase evolution in fungal entomopathogens.</title>
        <authorList>
            <person name="Lin R."/>
            <person name="Zhang X."/>
            <person name="Xin B."/>
            <person name="Zou M."/>
            <person name="Gao Y."/>
            <person name="Qin F."/>
            <person name="Hu Q."/>
            <person name="Xie B."/>
            <person name="Cheng X."/>
        </authorList>
    </citation>
    <scope>NUCLEOTIDE SEQUENCE [LARGE SCALE GENOMIC DNA]</scope>
    <source>
        <strain evidence="4 5">IJ1G</strain>
    </source>
</reference>
<dbReference type="PANTHER" id="PTHR43464:SF19">
    <property type="entry name" value="UBIQUINONE BIOSYNTHESIS O-METHYLTRANSFERASE, MITOCHONDRIAL"/>
    <property type="match status" value="1"/>
</dbReference>
<dbReference type="EMBL" id="SPUK01000004">
    <property type="protein sequence ID" value="TQV97753.1"/>
    <property type="molecule type" value="Genomic_DNA"/>
</dbReference>
<dbReference type="STRING" id="43265.A0A545W575"/>
<dbReference type="OrthoDB" id="66144at2759"/>
<dbReference type="AlphaFoldDB" id="A0A545W575"/>
<dbReference type="InterPro" id="IPR029063">
    <property type="entry name" value="SAM-dependent_MTases_sf"/>
</dbReference>
<evidence type="ECO:0000313" key="4">
    <source>
        <dbReference type="EMBL" id="TQV97753.1"/>
    </source>
</evidence>
<dbReference type="PANTHER" id="PTHR43464">
    <property type="entry name" value="METHYLTRANSFERASE"/>
    <property type="match status" value="1"/>
</dbReference>
<dbReference type="Proteomes" id="UP000315783">
    <property type="component" value="Unassembled WGS sequence"/>
</dbReference>
<gene>
    <name evidence="4" type="ORF">IF1G_03496</name>
</gene>
<evidence type="ECO:0000256" key="1">
    <source>
        <dbReference type="ARBA" id="ARBA00022603"/>
    </source>
</evidence>
<keyword evidence="5" id="KW-1185">Reference proteome</keyword>
<dbReference type="GO" id="GO:0008168">
    <property type="term" value="F:methyltransferase activity"/>
    <property type="evidence" value="ECO:0007669"/>
    <property type="project" value="UniProtKB-KW"/>
</dbReference>
<keyword evidence="1 4" id="KW-0489">Methyltransferase</keyword>
<keyword evidence="3" id="KW-0949">S-adenosyl-L-methionine</keyword>
<dbReference type="Pfam" id="PF13489">
    <property type="entry name" value="Methyltransf_23"/>
    <property type="match status" value="1"/>
</dbReference>
<evidence type="ECO:0000256" key="2">
    <source>
        <dbReference type="ARBA" id="ARBA00022679"/>
    </source>
</evidence>
<name>A0A545W575_9HYPO</name>
<proteinExistence type="predicted"/>
<sequence length="278" mass="30089">MSQNIYDREDFFTAYSEVIDRSGRKDLDKDVLWKRLRTLLPESVAGFHVLDVGCGSGWFARWAVDHGAASVTAVDISHNMIRKARALNGDDPAYAARIDYRIADLDADPTGGIAAAGAAAGAGAGPQESRAAAAAAAPPYDLAFSSLTLHYLAGLGALVGAVHAALRPGAVFAVNVEHPVYTAPRRPRVVADAATGERSWNFSAYHDEGERVVDWLAPGLRKQHRTVQGYLDVFLGAGFDLARLVELLPTEEELEAGEFDEEELLRPLFLMMGLRKRS</sequence>
<dbReference type="SUPFAM" id="SSF53335">
    <property type="entry name" value="S-adenosyl-L-methionine-dependent methyltransferases"/>
    <property type="match status" value="1"/>
</dbReference>
<dbReference type="CDD" id="cd02440">
    <property type="entry name" value="AdoMet_MTases"/>
    <property type="match status" value="1"/>
</dbReference>
<evidence type="ECO:0000313" key="5">
    <source>
        <dbReference type="Proteomes" id="UP000315783"/>
    </source>
</evidence>
<accession>A0A545W575</accession>
<evidence type="ECO:0000256" key="3">
    <source>
        <dbReference type="ARBA" id="ARBA00022691"/>
    </source>
</evidence>
<organism evidence="4 5">
    <name type="scientific">Cordyceps javanica</name>
    <dbReference type="NCBI Taxonomy" id="43265"/>
    <lineage>
        <taxon>Eukaryota</taxon>
        <taxon>Fungi</taxon>
        <taxon>Dikarya</taxon>
        <taxon>Ascomycota</taxon>
        <taxon>Pezizomycotina</taxon>
        <taxon>Sordariomycetes</taxon>
        <taxon>Hypocreomycetidae</taxon>
        <taxon>Hypocreales</taxon>
        <taxon>Cordycipitaceae</taxon>
        <taxon>Cordyceps</taxon>
    </lineage>
</organism>
<protein>
    <submittedName>
        <fullName evidence="4">Methyltransferase type 11</fullName>
    </submittedName>
</protein>